<feature type="domain" description="DUF6299" evidence="2">
    <location>
        <begin position="155"/>
        <end position="238"/>
    </location>
</feature>
<feature type="signal peptide" evidence="1">
    <location>
        <begin position="1"/>
        <end position="20"/>
    </location>
</feature>
<evidence type="ECO:0000313" key="4">
    <source>
        <dbReference type="Proteomes" id="UP000704762"/>
    </source>
</evidence>
<gene>
    <name evidence="3" type="ORF">JOE57_002175</name>
</gene>
<dbReference type="Pfam" id="PF19816">
    <property type="entry name" value="DUF6299"/>
    <property type="match status" value="1"/>
</dbReference>
<evidence type="ECO:0000256" key="1">
    <source>
        <dbReference type="SAM" id="SignalP"/>
    </source>
</evidence>
<evidence type="ECO:0000313" key="3">
    <source>
        <dbReference type="EMBL" id="MBM7799254.1"/>
    </source>
</evidence>
<feature type="chain" id="PRO_5047329252" description="DUF6299 domain-containing protein" evidence="1">
    <location>
        <begin position="21"/>
        <end position="268"/>
    </location>
</feature>
<protein>
    <recommendedName>
        <fullName evidence="2">DUF6299 domain-containing protein</fullName>
    </recommendedName>
</protein>
<evidence type="ECO:0000259" key="2">
    <source>
        <dbReference type="Pfam" id="PF19816"/>
    </source>
</evidence>
<accession>A0ABS2RJR9</accession>
<comment type="caution">
    <text evidence="3">The sequence shown here is derived from an EMBL/GenBank/DDBJ whole genome shotgun (WGS) entry which is preliminary data.</text>
</comment>
<keyword evidence="4" id="KW-1185">Reference proteome</keyword>
<organism evidence="3 4">
    <name type="scientific">Microlunatus panaciterrae</name>
    <dbReference type="NCBI Taxonomy" id="400768"/>
    <lineage>
        <taxon>Bacteria</taxon>
        <taxon>Bacillati</taxon>
        <taxon>Actinomycetota</taxon>
        <taxon>Actinomycetes</taxon>
        <taxon>Propionibacteriales</taxon>
        <taxon>Propionibacteriaceae</taxon>
        <taxon>Microlunatus</taxon>
    </lineage>
</organism>
<name>A0ABS2RJR9_9ACTN</name>
<proteinExistence type="predicted"/>
<dbReference type="EMBL" id="JAFBCF010000001">
    <property type="protein sequence ID" value="MBM7799254.1"/>
    <property type="molecule type" value="Genomic_DNA"/>
</dbReference>
<dbReference type="RefSeq" id="WP_204917886.1">
    <property type="nucleotide sequence ID" value="NZ_BAAAQP010000001.1"/>
</dbReference>
<keyword evidence="1" id="KW-0732">Signal</keyword>
<reference evidence="3 4" key="1">
    <citation type="submission" date="2021-01" db="EMBL/GenBank/DDBJ databases">
        <title>Sequencing the genomes of 1000 actinobacteria strains.</title>
        <authorList>
            <person name="Klenk H.-P."/>
        </authorList>
    </citation>
    <scope>NUCLEOTIDE SEQUENCE [LARGE SCALE GENOMIC DNA]</scope>
    <source>
        <strain evidence="3 4">DSM 18662</strain>
    </source>
</reference>
<sequence length="268" mass="26747">MTGAALLAIVLSIGGLPAMAAPPSNDTIAGAIPVSLGYSATSDTTEATTDATDAQLNETCGAPATDASVWYSLTVPADSGVIVDVSGSSYSAGVIVGVGTPGALTNVACGPGTVAFSATAGTTYYVLAIDYQGDGSGNGGTLSISFSVAPPPPTLSVTVDPRGTFNSKTGVATLRGSYTCTDADYIDVYGDVAQSVGRIATIRGSFDFFEVGTCDGTSHRWTAEVAPYSGKFKGGKALTVAFSYACGVYQCAEGGFAEQTVQLSGGAK</sequence>
<dbReference type="InterPro" id="IPR046266">
    <property type="entry name" value="DUF6299"/>
</dbReference>
<dbReference type="Proteomes" id="UP000704762">
    <property type="component" value="Unassembled WGS sequence"/>
</dbReference>